<dbReference type="Pfam" id="PF06276">
    <property type="entry name" value="FhuF"/>
    <property type="match status" value="1"/>
</dbReference>
<gene>
    <name evidence="2" type="ORF">D7Z54_26480</name>
</gene>
<protein>
    <submittedName>
        <fullName evidence="2">Siderophore-iron reductase, Fe-S cluster protein</fullName>
    </submittedName>
</protein>
<dbReference type="EMBL" id="RBVX01000038">
    <property type="protein sequence ID" value="RSL30387.1"/>
    <property type="molecule type" value="Genomic_DNA"/>
</dbReference>
<dbReference type="Proteomes" id="UP000275076">
    <property type="component" value="Unassembled WGS sequence"/>
</dbReference>
<sequence>MNPSLLQKQNERVSARELVNKQECEAYMEKVKEKIEAPSLLVTASQFSKRYARFVTDAAFTAMTVDNKGLDVSLDNSILQTDWTAEKWTPSFQFLEDAANEADRDAIIRQVFAGHLTPLWHTLALATDVAVPLLWENTAVRIFSLYEKKLSKNASAKEQQQIEDDLHYLVYEAPGELFGERINPLRPFYTPKTENAAGKSIRVRQTCCFVYETGGGRSCCSVCPKA</sequence>
<evidence type="ECO:0000313" key="3">
    <source>
        <dbReference type="Proteomes" id="UP000275076"/>
    </source>
</evidence>
<evidence type="ECO:0000313" key="2">
    <source>
        <dbReference type="EMBL" id="RSL30387.1"/>
    </source>
</evidence>
<comment type="caution">
    <text evidence="2">The sequence shown here is derived from an EMBL/GenBank/DDBJ whole genome shotgun (WGS) entry which is preliminary data.</text>
</comment>
<dbReference type="InterPro" id="IPR022770">
    <property type="entry name" value="IucA/IucC-like_C"/>
</dbReference>
<reference evidence="2 3" key="1">
    <citation type="submission" date="2018-10" db="EMBL/GenBank/DDBJ databases">
        <title>Draft genome sequence of Bacillus salarius IM0101, isolated from a hypersaline soil in Inner Mongolia, China.</title>
        <authorList>
            <person name="Yamprayoonswat W."/>
            <person name="Boonvisut S."/>
            <person name="Jumpathong W."/>
            <person name="Sittihan S."/>
            <person name="Ruangsuj P."/>
            <person name="Wanthongcharoen S."/>
            <person name="Thongpramul N."/>
            <person name="Pimmason S."/>
            <person name="Yu B."/>
            <person name="Yasawong M."/>
        </authorList>
    </citation>
    <scope>NUCLEOTIDE SEQUENCE [LARGE SCALE GENOMIC DNA]</scope>
    <source>
        <strain evidence="2 3">IM0101</strain>
    </source>
</reference>
<proteinExistence type="predicted"/>
<dbReference type="RefSeq" id="WP_125560782.1">
    <property type="nucleotide sequence ID" value="NZ_RBVX01000038.1"/>
</dbReference>
<name>A0A3R9R9N6_9BACI</name>
<dbReference type="AlphaFoldDB" id="A0A3R9R9N6"/>
<feature type="domain" description="Aerobactin siderophore biosynthesis IucA/IucC-like C-terminal" evidence="1">
    <location>
        <begin position="45"/>
        <end position="149"/>
    </location>
</feature>
<dbReference type="GO" id="GO:0003824">
    <property type="term" value="F:catalytic activity"/>
    <property type="evidence" value="ECO:0007669"/>
    <property type="project" value="UniProtKB-ARBA"/>
</dbReference>
<evidence type="ECO:0000259" key="1">
    <source>
        <dbReference type="Pfam" id="PF06276"/>
    </source>
</evidence>
<organism evidence="2 3">
    <name type="scientific">Salibacterium salarium</name>
    <dbReference type="NCBI Taxonomy" id="284579"/>
    <lineage>
        <taxon>Bacteria</taxon>
        <taxon>Bacillati</taxon>
        <taxon>Bacillota</taxon>
        <taxon>Bacilli</taxon>
        <taxon>Bacillales</taxon>
        <taxon>Bacillaceae</taxon>
    </lineage>
</organism>
<accession>A0A3R9R9N6</accession>
<keyword evidence="3" id="KW-1185">Reference proteome</keyword>
<dbReference type="OrthoDB" id="5870636at2"/>